<organism evidence="1 2">
    <name type="scientific">Streptomyces silvensis</name>
    <dbReference type="NCBI Taxonomy" id="1765722"/>
    <lineage>
        <taxon>Bacteria</taxon>
        <taxon>Bacillati</taxon>
        <taxon>Actinomycetota</taxon>
        <taxon>Actinomycetes</taxon>
        <taxon>Kitasatosporales</taxon>
        <taxon>Streptomycetaceae</taxon>
        <taxon>Streptomyces</taxon>
    </lineage>
</organism>
<dbReference type="EMBL" id="LOCL01000033">
    <property type="protein sequence ID" value="KUF17559.1"/>
    <property type="molecule type" value="Genomic_DNA"/>
</dbReference>
<keyword evidence="2" id="KW-1185">Reference proteome</keyword>
<proteinExistence type="predicted"/>
<accession>A0A0W7X4E6</accession>
<dbReference type="AlphaFoldDB" id="A0A0W7X4E6"/>
<gene>
    <name evidence="1" type="ORF">AT728_09040</name>
</gene>
<sequence length="284" mass="30558">MPSFDSSRGRFKFAERHLAVFAHLLDKETPPAELHHSLGELQQVGLVGPEGELSPLLREFLTALARPLVMIQAEVTGQHGSLAHGLVVGQDAVFSHDAWPGEEESEYVPIEPGTLVWEMARKVKLRREERAAAEDSASASVTSITSITSTMGALDALFAALEGVTDEHADLRDVARTALSAAAGDLAEPELTALVDLTLNLDATWRMTTAWGAENAQSVRSIAVWDCGVHGYWLRVQPEEPIQEGQVGPGSTLRLVRSSAGEVWDKLADLLPEKDELLAAAASA</sequence>
<dbReference type="OrthoDB" id="3510499at2"/>
<protein>
    <submittedName>
        <fullName evidence="1">Uncharacterized protein</fullName>
    </submittedName>
</protein>
<dbReference type="STRING" id="1765722.AT728_09040"/>
<evidence type="ECO:0000313" key="2">
    <source>
        <dbReference type="Proteomes" id="UP000054804"/>
    </source>
</evidence>
<dbReference type="RefSeq" id="WP_058848021.1">
    <property type="nucleotide sequence ID" value="NZ_LOCL01000033.1"/>
</dbReference>
<reference evidence="1 2" key="1">
    <citation type="submission" date="2015-12" db="EMBL/GenBank/DDBJ databases">
        <title>Draft genome sequence of Streptomyces silvensis ATCC 53525, a producer of novel hormone antagonists.</title>
        <authorList>
            <person name="Johnston C.W."/>
            <person name="Li Y."/>
            <person name="Magarvey N.A."/>
        </authorList>
    </citation>
    <scope>NUCLEOTIDE SEQUENCE [LARGE SCALE GENOMIC DNA]</scope>
    <source>
        <strain evidence="1 2">ATCC 53525</strain>
    </source>
</reference>
<evidence type="ECO:0000313" key="1">
    <source>
        <dbReference type="EMBL" id="KUF17559.1"/>
    </source>
</evidence>
<name>A0A0W7X4E6_9ACTN</name>
<comment type="caution">
    <text evidence="1">The sequence shown here is derived from an EMBL/GenBank/DDBJ whole genome shotgun (WGS) entry which is preliminary data.</text>
</comment>
<dbReference type="Proteomes" id="UP000054804">
    <property type="component" value="Unassembled WGS sequence"/>
</dbReference>